<feature type="compositionally biased region" description="Polar residues" evidence="1">
    <location>
        <begin position="7"/>
        <end position="16"/>
    </location>
</feature>
<sequence>MLRSRGQRATSGATSSRHARRLDGACSAVDRTIMREGGAHLSAALRGQSATKCVQLLATIGHHVRPARMASRALWPARWDAARGGGRPVPALEGLTRSARTDSPRQVGRNEFRRSEAAALGDGGGGL</sequence>
<name>A0A2Z6ZUS8_9LAMI</name>
<protein>
    <submittedName>
        <fullName evidence="2">Uncharacterized protein</fullName>
    </submittedName>
</protein>
<feature type="region of interest" description="Disordered" evidence="1">
    <location>
        <begin position="1"/>
        <end position="22"/>
    </location>
</feature>
<gene>
    <name evidence="2" type="ORF">F511_45921</name>
</gene>
<dbReference type="Proteomes" id="UP000250235">
    <property type="component" value="Unassembled WGS sequence"/>
</dbReference>
<dbReference type="AlphaFoldDB" id="A0A2Z6ZUS8"/>
<evidence type="ECO:0000313" key="3">
    <source>
        <dbReference type="Proteomes" id="UP000250235"/>
    </source>
</evidence>
<feature type="region of interest" description="Disordered" evidence="1">
    <location>
        <begin position="85"/>
        <end position="127"/>
    </location>
</feature>
<feature type="compositionally biased region" description="Basic and acidic residues" evidence="1">
    <location>
        <begin position="99"/>
        <end position="116"/>
    </location>
</feature>
<organism evidence="2 3">
    <name type="scientific">Dorcoceras hygrometricum</name>
    <dbReference type="NCBI Taxonomy" id="472368"/>
    <lineage>
        <taxon>Eukaryota</taxon>
        <taxon>Viridiplantae</taxon>
        <taxon>Streptophyta</taxon>
        <taxon>Embryophyta</taxon>
        <taxon>Tracheophyta</taxon>
        <taxon>Spermatophyta</taxon>
        <taxon>Magnoliopsida</taxon>
        <taxon>eudicotyledons</taxon>
        <taxon>Gunneridae</taxon>
        <taxon>Pentapetalae</taxon>
        <taxon>asterids</taxon>
        <taxon>lamiids</taxon>
        <taxon>Lamiales</taxon>
        <taxon>Gesneriaceae</taxon>
        <taxon>Didymocarpoideae</taxon>
        <taxon>Trichosporeae</taxon>
        <taxon>Loxocarpinae</taxon>
        <taxon>Dorcoceras</taxon>
    </lineage>
</organism>
<reference evidence="2 3" key="1">
    <citation type="journal article" date="2015" name="Proc. Natl. Acad. Sci. U.S.A.">
        <title>The resurrection genome of Boea hygrometrica: A blueprint for survival of dehydration.</title>
        <authorList>
            <person name="Xiao L."/>
            <person name="Yang G."/>
            <person name="Zhang L."/>
            <person name="Yang X."/>
            <person name="Zhao S."/>
            <person name="Ji Z."/>
            <person name="Zhou Q."/>
            <person name="Hu M."/>
            <person name="Wang Y."/>
            <person name="Chen M."/>
            <person name="Xu Y."/>
            <person name="Jin H."/>
            <person name="Xiao X."/>
            <person name="Hu G."/>
            <person name="Bao F."/>
            <person name="Hu Y."/>
            <person name="Wan P."/>
            <person name="Li L."/>
            <person name="Deng X."/>
            <person name="Kuang T."/>
            <person name="Xiang C."/>
            <person name="Zhu J.K."/>
            <person name="Oliver M.J."/>
            <person name="He Y."/>
        </authorList>
    </citation>
    <scope>NUCLEOTIDE SEQUENCE [LARGE SCALE GENOMIC DNA]</scope>
    <source>
        <strain evidence="3">cv. XS01</strain>
    </source>
</reference>
<dbReference type="EMBL" id="KV073854">
    <property type="protein sequence ID" value="KZV06597.1"/>
    <property type="molecule type" value="Genomic_DNA"/>
</dbReference>
<evidence type="ECO:0000313" key="2">
    <source>
        <dbReference type="EMBL" id="KZV06597.1"/>
    </source>
</evidence>
<proteinExistence type="predicted"/>
<keyword evidence="3" id="KW-1185">Reference proteome</keyword>
<evidence type="ECO:0000256" key="1">
    <source>
        <dbReference type="SAM" id="MobiDB-lite"/>
    </source>
</evidence>
<accession>A0A2Z6ZUS8</accession>